<organism evidence="1">
    <name type="scientific">Odorrana andersonii</name>
    <name type="common">Golden crossband frog</name>
    <name type="synonym">Rana andersonii</name>
    <dbReference type="NCBI Taxonomy" id="369514"/>
    <lineage>
        <taxon>Eukaryota</taxon>
        <taxon>Metazoa</taxon>
        <taxon>Chordata</taxon>
        <taxon>Craniata</taxon>
        <taxon>Vertebrata</taxon>
        <taxon>Euteleostomi</taxon>
        <taxon>Amphibia</taxon>
        <taxon>Batrachia</taxon>
        <taxon>Anura</taxon>
        <taxon>Neobatrachia</taxon>
        <taxon>Ranoidea</taxon>
        <taxon>Ranidae</taxon>
        <taxon>Odorrana</taxon>
    </lineage>
</organism>
<dbReference type="AlphaFoldDB" id="E3SZB3"/>
<name>E3SZB3_ODOAN</name>
<reference evidence="1" key="1">
    <citation type="submission" date="2009-10" db="EMBL/GenBank/DDBJ databases">
        <title>The highest antimicrobial peptides diversity, skin antimicrobial peptides peptidomics of Amphibian, Rana andersonii.</title>
        <authorList>
            <person name="Yang X."/>
            <person name="Liang X."/>
            <person name="Zhang Y."/>
            <person name="Lee W.-H."/>
        </authorList>
    </citation>
    <scope>NUCLEOTIDE SEQUENCE</scope>
    <source>
        <tissue evidence="1">Skin</tissue>
    </source>
</reference>
<protein>
    <submittedName>
        <fullName evidence="1">Odorranain-C-RA3 peptide</fullName>
    </submittedName>
</protein>
<dbReference type="EMBL" id="GU133983">
    <property type="protein sequence ID" value="ADP06048.1"/>
    <property type="molecule type" value="mRNA"/>
</dbReference>
<accession>E3SZB3</accession>
<sequence length="42" mass="5172">MFTLKKPCYSFSFLGPSTYLSVRMRQMPKKKEEMKKLLKWKR</sequence>
<proteinExistence type="evidence at transcript level"/>
<evidence type="ECO:0000313" key="1">
    <source>
        <dbReference type="EMBL" id="ADP06048.1"/>
    </source>
</evidence>